<keyword evidence="2" id="KW-1185">Reference proteome</keyword>
<evidence type="ECO:0000313" key="1">
    <source>
        <dbReference type="EMBL" id="RMA82435.1"/>
    </source>
</evidence>
<dbReference type="PANTHER" id="PTHR38436:SF1">
    <property type="entry name" value="ESTER CYCLASE"/>
    <property type="match status" value="1"/>
</dbReference>
<evidence type="ECO:0000313" key="2">
    <source>
        <dbReference type="Proteomes" id="UP000267187"/>
    </source>
</evidence>
<accession>A0A3M0AIQ5</accession>
<proteinExistence type="predicted"/>
<dbReference type="InterPro" id="IPR032710">
    <property type="entry name" value="NTF2-like_dom_sf"/>
</dbReference>
<dbReference type="RefSeq" id="WP_121875767.1">
    <property type="nucleotide sequence ID" value="NZ_REFJ01000001.1"/>
</dbReference>
<dbReference type="GO" id="GO:0030638">
    <property type="term" value="P:polyketide metabolic process"/>
    <property type="evidence" value="ECO:0007669"/>
    <property type="project" value="InterPro"/>
</dbReference>
<dbReference type="EMBL" id="REFJ01000001">
    <property type="protein sequence ID" value="RMA82435.1"/>
    <property type="molecule type" value="Genomic_DNA"/>
</dbReference>
<gene>
    <name evidence="1" type="ORF">DFR27_0384</name>
</gene>
<dbReference type="Proteomes" id="UP000267187">
    <property type="component" value="Unassembled WGS sequence"/>
</dbReference>
<dbReference type="PANTHER" id="PTHR38436">
    <property type="entry name" value="POLYKETIDE CYCLASE SNOAL-LIKE DOMAIN"/>
    <property type="match status" value="1"/>
</dbReference>
<dbReference type="InterPro" id="IPR009959">
    <property type="entry name" value="Cyclase_SnoaL-like"/>
</dbReference>
<dbReference type="OrthoDB" id="1948945at2"/>
<dbReference type="Pfam" id="PF07366">
    <property type="entry name" value="SnoaL"/>
    <property type="match status" value="2"/>
</dbReference>
<organism evidence="1 2">
    <name type="scientific">Umboniibacter marinipuniceus</name>
    <dbReference type="NCBI Taxonomy" id="569599"/>
    <lineage>
        <taxon>Bacteria</taxon>
        <taxon>Pseudomonadati</taxon>
        <taxon>Pseudomonadota</taxon>
        <taxon>Gammaproteobacteria</taxon>
        <taxon>Cellvibrionales</taxon>
        <taxon>Cellvibrionaceae</taxon>
        <taxon>Umboniibacter</taxon>
    </lineage>
</organism>
<protein>
    <submittedName>
        <fullName evidence="1">Putative ester cyclase</fullName>
    </submittedName>
</protein>
<comment type="caution">
    <text evidence="1">The sequence shown here is derived from an EMBL/GenBank/DDBJ whole genome shotgun (WGS) entry which is preliminary data.</text>
</comment>
<dbReference type="AlphaFoldDB" id="A0A3M0AIQ5"/>
<sequence>MSRQIVEAFYQALTHSPEQLSSLVSDDFSWAAAHPINDLESLDDCIEKFWRPIATAMPDVERKVLVDVEGDDNGQQWVMASGYFIGNLVAPLFGIPTTGRALHLRFTEIIGVKDGLVNRGEVILDFLDAMNQVGVNPIRPSLGFDGLIMAPTRASSSVQDSSLSTVQLIKDMLAELGRYDGQSLESMKLADYWHDDFMWYGPAGIGTTRGIDGFRRLHQGPFLRGFPDRSVDVSTCYVGEGDFAATGGWPHMSATHTGPHWLGLAATGQSITLRVMDIWRRDGDKLKENWVGIDIIHILLQLGLDVFELMDERFCRKA</sequence>
<reference evidence="1 2" key="1">
    <citation type="submission" date="2018-10" db="EMBL/GenBank/DDBJ databases">
        <title>Genomic Encyclopedia of Type Strains, Phase IV (KMG-IV): sequencing the most valuable type-strain genomes for metagenomic binning, comparative biology and taxonomic classification.</title>
        <authorList>
            <person name="Goeker M."/>
        </authorList>
    </citation>
    <scope>NUCLEOTIDE SEQUENCE [LARGE SCALE GENOMIC DNA]</scope>
    <source>
        <strain evidence="1 2">DSM 25080</strain>
    </source>
</reference>
<dbReference type="SUPFAM" id="SSF54427">
    <property type="entry name" value="NTF2-like"/>
    <property type="match status" value="2"/>
</dbReference>
<name>A0A3M0AIQ5_9GAMM</name>
<dbReference type="Gene3D" id="3.10.450.50">
    <property type="match status" value="2"/>
</dbReference>